<feature type="compositionally biased region" description="Polar residues" evidence="1">
    <location>
        <begin position="1"/>
        <end position="20"/>
    </location>
</feature>
<sequence length="204" mass="22133">MSSFSNADTGSKPSDPYTQKNVEEPSLKEKVEDFKGFVDKAKFCMLTTKTQDGLLASRCMAVAAKEGNGVDLLYHTNTESGKTDDLDANPDVNVAFLTSSGEWASVSGKATVETDRTKVREYYSPALKAWLGDLGDGKHDGGPEDPRIGLIKVQALTIQYAISRTNIVKSAIDLVQGAITGETPAVNRIRQLSKEEVQQWRSSA</sequence>
<gene>
    <name evidence="3" type="ORF">PRZ48_010471</name>
</gene>
<reference evidence="3 4" key="1">
    <citation type="journal article" date="2023" name="G3 (Bethesda)">
        <title>A chromosome-level genome assembly of Zasmidium syzygii isolated from banana leaves.</title>
        <authorList>
            <person name="van Westerhoven A.C."/>
            <person name="Mehrabi R."/>
            <person name="Talebi R."/>
            <person name="Steentjes M.B.F."/>
            <person name="Corcolon B."/>
            <person name="Chong P.A."/>
            <person name="Kema G.H.J."/>
            <person name="Seidl M.F."/>
        </authorList>
    </citation>
    <scope>NUCLEOTIDE SEQUENCE [LARGE SCALE GENOMIC DNA]</scope>
    <source>
        <strain evidence="3 4">P124</strain>
    </source>
</reference>
<evidence type="ECO:0000313" key="4">
    <source>
        <dbReference type="Proteomes" id="UP001305779"/>
    </source>
</evidence>
<evidence type="ECO:0000256" key="1">
    <source>
        <dbReference type="SAM" id="MobiDB-lite"/>
    </source>
</evidence>
<dbReference type="PANTHER" id="PTHR34818">
    <property type="entry name" value="PROTEIN BLI-3"/>
    <property type="match status" value="1"/>
</dbReference>
<dbReference type="Proteomes" id="UP001305779">
    <property type="component" value="Unassembled WGS sequence"/>
</dbReference>
<dbReference type="InterPro" id="IPR038725">
    <property type="entry name" value="YdaG_split_barrel_FMN-bd"/>
</dbReference>
<dbReference type="InterPro" id="IPR052917">
    <property type="entry name" value="Stress-Dev_Protein"/>
</dbReference>
<feature type="domain" description="General stress protein FMN-binding split barrel" evidence="2">
    <location>
        <begin position="29"/>
        <end position="184"/>
    </location>
</feature>
<accession>A0ABR0E8R8</accession>
<dbReference type="Gene3D" id="2.30.110.10">
    <property type="entry name" value="Electron Transport, Fmn-binding Protein, Chain A"/>
    <property type="match status" value="1"/>
</dbReference>
<dbReference type="PANTHER" id="PTHR34818:SF1">
    <property type="entry name" value="PROTEIN BLI-3"/>
    <property type="match status" value="1"/>
</dbReference>
<dbReference type="Pfam" id="PF16242">
    <property type="entry name" value="Pyrid_ox_like"/>
    <property type="match status" value="1"/>
</dbReference>
<feature type="region of interest" description="Disordered" evidence="1">
    <location>
        <begin position="1"/>
        <end position="25"/>
    </location>
</feature>
<organism evidence="3 4">
    <name type="scientific">Zasmidium cellare</name>
    <name type="common">Wine cellar mold</name>
    <name type="synonym">Racodium cellare</name>
    <dbReference type="NCBI Taxonomy" id="395010"/>
    <lineage>
        <taxon>Eukaryota</taxon>
        <taxon>Fungi</taxon>
        <taxon>Dikarya</taxon>
        <taxon>Ascomycota</taxon>
        <taxon>Pezizomycotina</taxon>
        <taxon>Dothideomycetes</taxon>
        <taxon>Dothideomycetidae</taxon>
        <taxon>Mycosphaerellales</taxon>
        <taxon>Mycosphaerellaceae</taxon>
        <taxon>Zasmidium</taxon>
    </lineage>
</organism>
<evidence type="ECO:0000259" key="2">
    <source>
        <dbReference type="Pfam" id="PF16242"/>
    </source>
</evidence>
<keyword evidence="4" id="KW-1185">Reference proteome</keyword>
<comment type="caution">
    <text evidence="3">The sequence shown here is derived from an EMBL/GenBank/DDBJ whole genome shotgun (WGS) entry which is preliminary data.</text>
</comment>
<proteinExistence type="predicted"/>
<evidence type="ECO:0000313" key="3">
    <source>
        <dbReference type="EMBL" id="KAK4497817.1"/>
    </source>
</evidence>
<dbReference type="SUPFAM" id="SSF50475">
    <property type="entry name" value="FMN-binding split barrel"/>
    <property type="match status" value="1"/>
</dbReference>
<name>A0ABR0E8R8_ZASCE</name>
<dbReference type="EMBL" id="JAXOVC010000008">
    <property type="protein sequence ID" value="KAK4497817.1"/>
    <property type="molecule type" value="Genomic_DNA"/>
</dbReference>
<protein>
    <recommendedName>
        <fullName evidence="2">General stress protein FMN-binding split barrel domain-containing protein</fullName>
    </recommendedName>
</protein>
<dbReference type="InterPro" id="IPR012349">
    <property type="entry name" value="Split_barrel_FMN-bd"/>
</dbReference>